<reference evidence="4" key="2">
    <citation type="journal article" date="2019" name="Int. J. Syst. Evol. Microbiol.">
        <title>The Global Catalogue of Microorganisms (GCM) 10K type strain sequencing project: providing services to taxonomists for standard genome sequencing and annotation.</title>
        <authorList>
            <consortium name="The Broad Institute Genomics Platform"/>
            <consortium name="The Broad Institute Genome Sequencing Center for Infectious Disease"/>
            <person name="Wu L."/>
            <person name="Ma J."/>
        </authorList>
    </citation>
    <scope>NUCLEOTIDE SEQUENCE [LARGE SCALE GENOMIC DNA]</scope>
    <source>
        <strain evidence="4">JCM 4816</strain>
    </source>
</reference>
<organism evidence="2 4">
    <name type="scientific">Streptomyces prasinosporus</name>
    <dbReference type="NCBI Taxonomy" id="68256"/>
    <lineage>
        <taxon>Bacteria</taxon>
        <taxon>Bacillati</taxon>
        <taxon>Actinomycetota</taxon>
        <taxon>Actinomycetes</taxon>
        <taxon>Kitasatosporales</taxon>
        <taxon>Streptomycetaceae</taxon>
        <taxon>Streptomyces</taxon>
        <taxon>Streptomyces albogriseolus group</taxon>
    </lineage>
</organism>
<sequence>MESTDTARVGSSSASARAVGAASTRSPVPSTAHPRNRLWRPPPGAVLLRQMGPPGAGPELGRDPVDHLTVVPPTATRFGARSGGNGSIRAHRASAGGTPGPTTD</sequence>
<evidence type="ECO:0000313" key="4">
    <source>
        <dbReference type="Proteomes" id="UP001501455"/>
    </source>
</evidence>
<reference evidence="2" key="1">
    <citation type="journal article" date="2014" name="Int. J. Syst. Evol. Microbiol.">
        <title>Complete genome of a new Firmicutes species belonging to the dominant human colonic microbiota ('Ruminococcus bicirculans') reveals two chromosomes and a selective capacity to utilize plant glucans.</title>
        <authorList>
            <consortium name="NISC Comparative Sequencing Program"/>
            <person name="Wegmann U."/>
            <person name="Louis P."/>
            <person name="Goesmann A."/>
            <person name="Henrissat B."/>
            <person name="Duncan S.H."/>
            <person name="Flint H.J."/>
        </authorList>
    </citation>
    <scope>NUCLEOTIDE SEQUENCE</scope>
    <source>
        <strain evidence="2">JCM 4816</strain>
    </source>
</reference>
<comment type="caution">
    <text evidence="2">The sequence shown here is derived from an EMBL/GenBank/DDBJ whole genome shotgun (WGS) entry which is preliminary data.</text>
</comment>
<accession>A0ABP6TXV6</accession>
<keyword evidence="4" id="KW-1185">Reference proteome</keyword>
<feature type="compositionally biased region" description="Low complexity" evidence="1">
    <location>
        <begin position="1"/>
        <end position="26"/>
    </location>
</feature>
<dbReference type="EMBL" id="BAAAXF010000042">
    <property type="protein sequence ID" value="GAA3499156.1"/>
    <property type="molecule type" value="Genomic_DNA"/>
</dbReference>
<dbReference type="EMBL" id="BAAAXF010000074">
    <property type="protein sequence ID" value="GAA3503190.1"/>
    <property type="molecule type" value="Genomic_DNA"/>
</dbReference>
<reference evidence="2" key="3">
    <citation type="submission" date="2023-12" db="EMBL/GenBank/DDBJ databases">
        <authorList>
            <person name="Sun Q."/>
            <person name="Inoue M."/>
        </authorList>
    </citation>
    <scope>NUCLEOTIDE SEQUENCE</scope>
    <source>
        <strain evidence="2">JCM 4816</strain>
    </source>
</reference>
<evidence type="ECO:0000313" key="3">
    <source>
        <dbReference type="EMBL" id="GAA3503190.1"/>
    </source>
</evidence>
<dbReference type="Proteomes" id="UP001501455">
    <property type="component" value="Unassembled WGS sequence"/>
</dbReference>
<proteinExistence type="predicted"/>
<evidence type="ECO:0000256" key="1">
    <source>
        <dbReference type="SAM" id="MobiDB-lite"/>
    </source>
</evidence>
<evidence type="ECO:0000313" key="2">
    <source>
        <dbReference type="EMBL" id="GAA3499156.1"/>
    </source>
</evidence>
<gene>
    <name evidence="2" type="ORF">GCM10019016_062600</name>
    <name evidence="3" type="ORF">GCM10019016_103000</name>
</gene>
<protein>
    <submittedName>
        <fullName evidence="2">Uncharacterized protein</fullName>
    </submittedName>
</protein>
<feature type="region of interest" description="Disordered" evidence="1">
    <location>
        <begin position="1"/>
        <end position="104"/>
    </location>
</feature>
<name>A0ABP6TXV6_9ACTN</name>